<name>A0A1R4I7R6_9MICC</name>
<feature type="domain" description="NADH:flavin oxidoreductase/NADH oxidase N-terminal" evidence="11">
    <location>
        <begin position="38"/>
        <end position="358"/>
    </location>
</feature>
<evidence type="ECO:0000259" key="11">
    <source>
        <dbReference type="Pfam" id="PF00724"/>
    </source>
</evidence>
<evidence type="ECO:0000256" key="4">
    <source>
        <dbReference type="ARBA" id="ARBA00022630"/>
    </source>
</evidence>
<dbReference type="GO" id="GO:0046872">
    <property type="term" value="F:metal ion binding"/>
    <property type="evidence" value="ECO:0007669"/>
    <property type="project" value="UniProtKB-KW"/>
</dbReference>
<evidence type="ECO:0000256" key="10">
    <source>
        <dbReference type="SAM" id="MobiDB-lite"/>
    </source>
</evidence>
<dbReference type="InterPro" id="IPR051793">
    <property type="entry name" value="NADH:flavin_oxidoreductase"/>
</dbReference>
<dbReference type="GO" id="GO:0008670">
    <property type="term" value="F:2,4-dienoyl-CoA reductase (NADPH) activity"/>
    <property type="evidence" value="ECO:0007669"/>
    <property type="project" value="UniProtKB-EC"/>
</dbReference>
<dbReference type="InterPro" id="IPR023753">
    <property type="entry name" value="FAD/NAD-binding_dom"/>
</dbReference>
<keyword evidence="9" id="KW-0411">Iron-sulfur</keyword>
<protein>
    <submittedName>
        <fullName evidence="13">2,4-dienoyl-CoA reductase [NADPH]</fullName>
        <ecNumber evidence="13">1.3.1.34</ecNumber>
    </submittedName>
</protein>
<dbReference type="SUPFAM" id="SSF51971">
    <property type="entry name" value="Nucleotide-binding domain"/>
    <property type="match status" value="1"/>
</dbReference>
<dbReference type="PANTHER" id="PTHR42917:SF2">
    <property type="entry name" value="2,4-DIENOYL-COA REDUCTASE [(2E)-ENOYL-COA-PRODUCING]"/>
    <property type="match status" value="1"/>
</dbReference>
<evidence type="ECO:0000256" key="7">
    <source>
        <dbReference type="ARBA" id="ARBA00023002"/>
    </source>
</evidence>
<dbReference type="EMBL" id="FUKP01000006">
    <property type="protein sequence ID" value="SJN15921.1"/>
    <property type="molecule type" value="Genomic_DNA"/>
</dbReference>
<evidence type="ECO:0000256" key="1">
    <source>
        <dbReference type="ARBA" id="ARBA00001917"/>
    </source>
</evidence>
<comment type="similarity">
    <text evidence="3">In the N-terminal section; belongs to the NADH:flavin oxidoreductase/NADH oxidase family.</text>
</comment>
<dbReference type="Pfam" id="PF07992">
    <property type="entry name" value="Pyr_redox_2"/>
    <property type="match status" value="1"/>
</dbReference>
<comment type="cofactor">
    <cofactor evidence="2">
        <name>[4Fe-4S] cluster</name>
        <dbReference type="ChEBI" id="CHEBI:49883"/>
    </cofactor>
</comment>
<evidence type="ECO:0000313" key="13">
    <source>
        <dbReference type="EMBL" id="SJN15921.1"/>
    </source>
</evidence>
<comment type="cofactor">
    <cofactor evidence="1">
        <name>FMN</name>
        <dbReference type="ChEBI" id="CHEBI:58210"/>
    </cofactor>
</comment>
<keyword evidence="7 13" id="KW-0560">Oxidoreductase</keyword>
<sequence>MSDATRRQSAPSSAVPTTAAASSVPPTARSGRGGYPRLFSPWRVGHLSLPNRVVMGSMHMGLEDSHDDLPRLAEFYAERARGGAGLIVTGGFSPNRLGRLSPGAGMLASQADADAHRVVTDAVHAEGGRILAQLLHAGRYAKSPLQVSASRTRAPISPVTAFALPTAAVRRTVQDFVRAAGWARRAGYDGVEVMASEGYLINQFLAPATNHRTDRYGGTADNRRRFLEEIVSGIRQAAGNDFVISVRLSMVDLVQDGQTLEEVLDVARAVERCGADLINTGIGWHEARVPTIVTSVPRAAFAAATARVREVVDIPVSASNRITLPHTAEQILEAGQADAVTMARPFLADAAWVAKARADHEAAITPCIGCNQACLDHVFSGRTVSCLMNPRAGRETEAPYDRLGGPVALGMPEVPAAPASRPTVAAGRTRADAETADHTTGPAEGRRRVAVVGGGPAGLAAAHAAAARGHEVTLFEATGHIGGQFRLARRIPGKEEFAEALAHFRDRLDPLGVDVRTGVRADAAMLVGQAGEPAYDHVVVATGVVPRELDIPGIDRPEVHAYPDVVDGTVTCGDTVAVIGAGGIGVDVAELLTAPASHAHGAFQDLQDWQAEWGVDPAFTERGALTSRRPEAPARTVHLLQRSPGKIGARLGATTGWVHRAALKARGVVKHSGVRYVKIDDDGLHVDVTRTVRTWRKRTEVSRKVLAVSDVVVCAGQESEASLAAELRAAGMPDERIHVVGGALKAGEIDAKRAIDEAVRAVATIG</sequence>
<feature type="region of interest" description="Disordered" evidence="10">
    <location>
        <begin position="417"/>
        <end position="442"/>
    </location>
</feature>
<evidence type="ECO:0000313" key="14">
    <source>
        <dbReference type="Proteomes" id="UP000196230"/>
    </source>
</evidence>
<feature type="domain" description="FAD/NAD(P)-binding" evidence="12">
    <location>
        <begin position="448"/>
        <end position="731"/>
    </location>
</feature>
<organism evidence="13 14">
    <name type="scientific">Micrococcus lylae</name>
    <dbReference type="NCBI Taxonomy" id="1273"/>
    <lineage>
        <taxon>Bacteria</taxon>
        <taxon>Bacillati</taxon>
        <taxon>Actinomycetota</taxon>
        <taxon>Actinomycetes</taxon>
        <taxon>Micrococcales</taxon>
        <taxon>Micrococcaceae</taxon>
        <taxon>Micrococcus</taxon>
    </lineage>
</organism>
<evidence type="ECO:0000259" key="12">
    <source>
        <dbReference type="Pfam" id="PF07992"/>
    </source>
</evidence>
<accession>A0A1R4I7R6</accession>
<keyword evidence="4" id="KW-0285">Flavoprotein</keyword>
<dbReference type="CDD" id="cd02930">
    <property type="entry name" value="DCR_FMN"/>
    <property type="match status" value="1"/>
</dbReference>
<dbReference type="AlphaFoldDB" id="A0A1R4I7R6"/>
<evidence type="ECO:0000256" key="3">
    <source>
        <dbReference type="ARBA" id="ARBA00011048"/>
    </source>
</evidence>
<dbReference type="EC" id="1.3.1.34" evidence="13"/>
<dbReference type="Gene3D" id="3.20.20.70">
    <property type="entry name" value="Aldolase class I"/>
    <property type="match status" value="1"/>
</dbReference>
<reference evidence="13 14" key="1">
    <citation type="submission" date="2017-02" db="EMBL/GenBank/DDBJ databases">
        <authorList>
            <person name="Peterson S.W."/>
        </authorList>
    </citation>
    <scope>NUCLEOTIDE SEQUENCE [LARGE SCALE GENOMIC DNA]</scope>
    <source>
        <strain evidence="13 14">2B3F</strain>
    </source>
</reference>
<evidence type="ECO:0000256" key="5">
    <source>
        <dbReference type="ARBA" id="ARBA00022643"/>
    </source>
</evidence>
<dbReference type="Pfam" id="PF00724">
    <property type="entry name" value="Oxidored_FMN"/>
    <property type="match status" value="1"/>
</dbReference>
<keyword evidence="8" id="KW-0408">Iron</keyword>
<dbReference type="InterPro" id="IPR013785">
    <property type="entry name" value="Aldolase_TIM"/>
</dbReference>
<feature type="compositionally biased region" description="Low complexity" evidence="10">
    <location>
        <begin position="9"/>
        <end position="28"/>
    </location>
</feature>
<dbReference type="Proteomes" id="UP000196230">
    <property type="component" value="Unassembled WGS sequence"/>
</dbReference>
<dbReference type="GO" id="GO:0051536">
    <property type="term" value="F:iron-sulfur cluster binding"/>
    <property type="evidence" value="ECO:0007669"/>
    <property type="project" value="UniProtKB-KW"/>
</dbReference>
<dbReference type="PANTHER" id="PTHR42917">
    <property type="entry name" value="2,4-DIENOYL-COA REDUCTASE"/>
    <property type="match status" value="1"/>
</dbReference>
<gene>
    <name evidence="13" type="ORF">FM125_00565</name>
</gene>
<dbReference type="PRINTS" id="PR00469">
    <property type="entry name" value="PNDRDTASEII"/>
</dbReference>
<dbReference type="GO" id="GO:0010181">
    <property type="term" value="F:FMN binding"/>
    <property type="evidence" value="ECO:0007669"/>
    <property type="project" value="InterPro"/>
</dbReference>
<dbReference type="PRINTS" id="PR00368">
    <property type="entry name" value="FADPNR"/>
</dbReference>
<evidence type="ECO:0000256" key="2">
    <source>
        <dbReference type="ARBA" id="ARBA00001966"/>
    </source>
</evidence>
<dbReference type="RefSeq" id="WP_087133318.1">
    <property type="nucleotide sequence ID" value="NZ_FUKP01000006.1"/>
</dbReference>
<dbReference type="SUPFAM" id="SSF51395">
    <property type="entry name" value="FMN-linked oxidoreductases"/>
    <property type="match status" value="1"/>
</dbReference>
<keyword evidence="6" id="KW-0479">Metal-binding</keyword>
<dbReference type="InterPro" id="IPR036188">
    <property type="entry name" value="FAD/NAD-bd_sf"/>
</dbReference>
<evidence type="ECO:0000256" key="6">
    <source>
        <dbReference type="ARBA" id="ARBA00022723"/>
    </source>
</evidence>
<evidence type="ECO:0000256" key="9">
    <source>
        <dbReference type="ARBA" id="ARBA00023014"/>
    </source>
</evidence>
<dbReference type="SUPFAM" id="SSF51905">
    <property type="entry name" value="FAD/NAD(P)-binding domain"/>
    <property type="match status" value="1"/>
</dbReference>
<feature type="region of interest" description="Disordered" evidence="10">
    <location>
        <begin position="1"/>
        <end position="32"/>
    </location>
</feature>
<dbReference type="Gene3D" id="3.50.50.60">
    <property type="entry name" value="FAD/NAD(P)-binding domain"/>
    <property type="match status" value="1"/>
</dbReference>
<dbReference type="Gene3D" id="3.40.50.720">
    <property type="entry name" value="NAD(P)-binding Rossmann-like Domain"/>
    <property type="match status" value="1"/>
</dbReference>
<dbReference type="InterPro" id="IPR001155">
    <property type="entry name" value="OxRdtase_FMN_N"/>
</dbReference>
<evidence type="ECO:0000256" key="8">
    <source>
        <dbReference type="ARBA" id="ARBA00023004"/>
    </source>
</evidence>
<proteinExistence type="inferred from homology"/>
<keyword evidence="5" id="KW-0288">FMN</keyword>